<dbReference type="GeneID" id="18923582"/>
<dbReference type="RefSeq" id="XP_007412728.1">
    <property type="nucleotide sequence ID" value="XM_007412666.1"/>
</dbReference>
<protein>
    <submittedName>
        <fullName evidence="2">Uncharacterized protein</fullName>
    </submittedName>
</protein>
<name>F4RUH4_MELLP</name>
<dbReference type="InParanoid" id="F4RUH4"/>
<feature type="region of interest" description="Disordered" evidence="1">
    <location>
        <begin position="229"/>
        <end position="248"/>
    </location>
</feature>
<dbReference type="HOGENOM" id="CLU_075616_0_0_1"/>
<dbReference type="AlphaFoldDB" id="F4RUH4"/>
<evidence type="ECO:0000313" key="3">
    <source>
        <dbReference type="Proteomes" id="UP000001072"/>
    </source>
</evidence>
<organism evidence="3">
    <name type="scientific">Melampsora larici-populina (strain 98AG31 / pathotype 3-4-7)</name>
    <name type="common">Poplar leaf rust fungus</name>
    <dbReference type="NCBI Taxonomy" id="747676"/>
    <lineage>
        <taxon>Eukaryota</taxon>
        <taxon>Fungi</taxon>
        <taxon>Dikarya</taxon>
        <taxon>Basidiomycota</taxon>
        <taxon>Pucciniomycotina</taxon>
        <taxon>Pucciniomycetes</taxon>
        <taxon>Pucciniales</taxon>
        <taxon>Melampsoraceae</taxon>
        <taxon>Melampsora</taxon>
    </lineage>
</organism>
<evidence type="ECO:0000256" key="1">
    <source>
        <dbReference type="SAM" id="MobiDB-lite"/>
    </source>
</evidence>
<feature type="region of interest" description="Disordered" evidence="1">
    <location>
        <begin position="275"/>
        <end position="319"/>
    </location>
</feature>
<reference evidence="3" key="1">
    <citation type="journal article" date="2011" name="Proc. Natl. Acad. Sci. U.S.A.">
        <title>Obligate biotrophy features unraveled by the genomic analysis of rust fungi.</title>
        <authorList>
            <person name="Duplessis S."/>
            <person name="Cuomo C.A."/>
            <person name="Lin Y.-C."/>
            <person name="Aerts A."/>
            <person name="Tisserant E."/>
            <person name="Veneault-Fourrey C."/>
            <person name="Joly D.L."/>
            <person name="Hacquard S."/>
            <person name="Amselem J."/>
            <person name="Cantarel B.L."/>
            <person name="Chiu R."/>
            <person name="Coutinho P.M."/>
            <person name="Feau N."/>
            <person name="Field M."/>
            <person name="Frey P."/>
            <person name="Gelhaye E."/>
            <person name="Goldberg J."/>
            <person name="Grabherr M.G."/>
            <person name="Kodira C.D."/>
            <person name="Kohler A."/>
            <person name="Kuees U."/>
            <person name="Lindquist E.A."/>
            <person name="Lucas S.M."/>
            <person name="Mago R."/>
            <person name="Mauceli E."/>
            <person name="Morin E."/>
            <person name="Murat C."/>
            <person name="Pangilinan J.L."/>
            <person name="Park R."/>
            <person name="Pearson M."/>
            <person name="Quesneville H."/>
            <person name="Rouhier N."/>
            <person name="Sakthikumar S."/>
            <person name="Salamov A.A."/>
            <person name="Schmutz J."/>
            <person name="Selles B."/>
            <person name="Shapiro H."/>
            <person name="Tanguay P."/>
            <person name="Tuskan G.A."/>
            <person name="Henrissat B."/>
            <person name="Van de Peer Y."/>
            <person name="Rouze P."/>
            <person name="Ellis J.G."/>
            <person name="Dodds P.N."/>
            <person name="Schein J.E."/>
            <person name="Zhong S."/>
            <person name="Hamelin R.C."/>
            <person name="Grigoriev I.V."/>
            <person name="Szabo L.J."/>
            <person name="Martin F."/>
        </authorList>
    </citation>
    <scope>NUCLEOTIDE SEQUENCE [LARGE SCALE GENOMIC DNA]</scope>
    <source>
        <strain evidence="3">98AG31 / pathotype 3-4-7</strain>
    </source>
</reference>
<evidence type="ECO:0000313" key="2">
    <source>
        <dbReference type="EMBL" id="EGG03935.1"/>
    </source>
</evidence>
<feature type="region of interest" description="Disordered" evidence="1">
    <location>
        <begin position="179"/>
        <end position="200"/>
    </location>
</feature>
<gene>
    <name evidence="2" type="ORF">MELLADRAFT_108852</name>
</gene>
<dbReference type="Proteomes" id="UP000001072">
    <property type="component" value="Unassembled WGS sequence"/>
</dbReference>
<sequence>MCTRITTLKSSGEPLTSETFTERQENSFYCKAMIKFSRGLDGIILGLGDPGFSARVPHHLRSTHTLYLASTVPFTLPLTSSLSKSRDSYASGLERRAMEPDESADSVCQRPLVIHLDDSLSAPPPKPTVPCRTKIRRMCPNDYDKDGLDYESGKLRKAIRAAQEASQPQSSRKELLVINCGPDEPSPVAGPSSRSETLTEPKLDSIVKVLRSHSLNSIEKLKAALEKTKGKMRSRAQSSVDQTLSNANPERFIKRRGLVIDPEALQGALKEEFGLELNPDPNSGYAYATPSQQSHDSDASVYSQQSHDSDASIYSQTSA</sequence>
<dbReference type="EMBL" id="GL883121">
    <property type="protein sequence ID" value="EGG03935.1"/>
    <property type="molecule type" value="Genomic_DNA"/>
</dbReference>
<feature type="compositionally biased region" description="Polar residues" evidence="1">
    <location>
        <begin position="235"/>
        <end position="248"/>
    </location>
</feature>
<keyword evidence="3" id="KW-1185">Reference proteome</keyword>
<feature type="compositionally biased region" description="Polar residues" evidence="1">
    <location>
        <begin position="289"/>
        <end position="319"/>
    </location>
</feature>
<accession>F4RUH4</accession>
<dbReference type="KEGG" id="mlr:MELLADRAFT_108852"/>
<dbReference type="VEuPathDB" id="FungiDB:MELLADRAFT_108852"/>
<proteinExistence type="predicted"/>